<name>A0A5C6QP03_9GAMM</name>
<dbReference type="Proteomes" id="UP000321822">
    <property type="component" value="Unassembled WGS sequence"/>
</dbReference>
<sequence length="137" mass="15630">MRILFYLLFSLVSVSVNAETIAPFTTDGCSVFPDGTFEQKELWLSCCTAHDYAYWQGGTYQGRLIADEQLQQCVAKVGEPQIAKLMLMGVRAGGSPYFPTSFRWGYGWSYPRFYKPLTTEEKRQIIFLETNTSEISH</sequence>
<proteinExistence type="predicted"/>
<keyword evidence="1" id="KW-0732">Signal</keyword>
<dbReference type="GO" id="GO:0006644">
    <property type="term" value="P:phospholipid metabolic process"/>
    <property type="evidence" value="ECO:0007669"/>
    <property type="project" value="InterPro"/>
</dbReference>
<feature type="chain" id="PRO_5022723972" description="FAD-binding oxidoreductase" evidence="1">
    <location>
        <begin position="19"/>
        <end position="137"/>
    </location>
</feature>
<dbReference type="SUPFAM" id="SSF48619">
    <property type="entry name" value="Phospholipase A2, PLA2"/>
    <property type="match status" value="1"/>
</dbReference>
<gene>
    <name evidence="2" type="ORF">ESZ36_03840</name>
</gene>
<evidence type="ECO:0008006" key="4">
    <source>
        <dbReference type="Google" id="ProtNLM"/>
    </source>
</evidence>
<evidence type="ECO:0000313" key="3">
    <source>
        <dbReference type="Proteomes" id="UP000321822"/>
    </source>
</evidence>
<dbReference type="AlphaFoldDB" id="A0A5C6QP03"/>
<dbReference type="GO" id="GO:0050482">
    <property type="term" value="P:arachidonate secretion"/>
    <property type="evidence" value="ECO:0007669"/>
    <property type="project" value="InterPro"/>
</dbReference>
<dbReference type="InterPro" id="IPR036444">
    <property type="entry name" value="PLipase_A2_dom_sf"/>
</dbReference>
<comment type="caution">
    <text evidence="2">The sequence shown here is derived from an EMBL/GenBank/DDBJ whole genome shotgun (WGS) entry which is preliminary data.</text>
</comment>
<organism evidence="2 3">
    <name type="scientific">Colwellia demingiae</name>
    <dbReference type="NCBI Taxonomy" id="89401"/>
    <lineage>
        <taxon>Bacteria</taxon>
        <taxon>Pseudomonadati</taxon>
        <taxon>Pseudomonadota</taxon>
        <taxon>Gammaproteobacteria</taxon>
        <taxon>Alteromonadales</taxon>
        <taxon>Colwelliaceae</taxon>
        <taxon>Colwellia</taxon>
    </lineage>
</organism>
<evidence type="ECO:0000313" key="2">
    <source>
        <dbReference type="EMBL" id="TWX70795.1"/>
    </source>
</evidence>
<keyword evidence="3" id="KW-1185">Reference proteome</keyword>
<evidence type="ECO:0000256" key="1">
    <source>
        <dbReference type="SAM" id="SignalP"/>
    </source>
</evidence>
<reference evidence="2 3" key="1">
    <citation type="submission" date="2019-07" db="EMBL/GenBank/DDBJ databases">
        <title>Genomes of sea-ice associated Colwellia species.</title>
        <authorList>
            <person name="Bowman J.P."/>
        </authorList>
    </citation>
    <scope>NUCLEOTIDE SEQUENCE [LARGE SCALE GENOMIC DNA]</scope>
    <source>
        <strain evidence="2 3">ACAM 459</strain>
    </source>
</reference>
<dbReference type="EMBL" id="VOLT01000002">
    <property type="protein sequence ID" value="TWX70795.1"/>
    <property type="molecule type" value="Genomic_DNA"/>
</dbReference>
<accession>A0A5C6QP03</accession>
<dbReference type="RefSeq" id="WP_146783808.1">
    <property type="nucleotide sequence ID" value="NZ_VOLT01000002.1"/>
</dbReference>
<feature type="signal peptide" evidence="1">
    <location>
        <begin position="1"/>
        <end position="18"/>
    </location>
</feature>
<protein>
    <recommendedName>
        <fullName evidence="4">FAD-binding oxidoreductase</fullName>
    </recommendedName>
</protein>
<dbReference type="GO" id="GO:0004623">
    <property type="term" value="F:phospholipase A2 activity"/>
    <property type="evidence" value="ECO:0007669"/>
    <property type="project" value="InterPro"/>
</dbReference>
<dbReference type="OrthoDB" id="7855474at2"/>